<dbReference type="Gene3D" id="3.20.10.10">
    <property type="entry name" value="D-amino Acid Aminotransferase, subunit A, domain 2"/>
    <property type="match status" value="1"/>
</dbReference>
<comment type="caution">
    <text evidence="10">The sequence shown here is derived from an EMBL/GenBank/DDBJ whole genome shotgun (WGS) entry which is preliminary data.</text>
</comment>
<dbReference type="Pfam" id="PF01063">
    <property type="entry name" value="Aminotran_4"/>
    <property type="match status" value="1"/>
</dbReference>
<dbReference type="InterPro" id="IPR043132">
    <property type="entry name" value="BCAT-like_C"/>
</dbReference>
<dbReference type="InterPro" id="IPR043131">
    <property type="entry name" value="BCAT-like_N"/>
</dbReference>
<feature type="transmembrane region" description="Helical" evidence="9">
    <location>
        <begin position="6"/>
        <end position="30"/>
    </location>
</feature>
<dbReference type="InterPro" id="IPR005786">
    <property type="entry name" value="B_amino_transII"/>
</dbReference>
<evidence type="ECO:0000313" key="10">
    <source>
        <dbReference type="EMBL" id="KAG1309094.1"/>
    </source>
</evidence>
<dbReference type="InterPro" id="IPR001544">
    <property type="entry name" value="Aminotrans_IV"/>
</dbReference>
<keyword evidence="6" id="KW-0808">Transferase</keyword>
<keyword evidence="5" id="KW-0028">Amino-acid biosynthesis</keyword>
<dbReference type="PANTHER" id="PTHR11825:SF44">
    <property type="entry name" value="BRANCHED-CHAIN-AMINO-ACID AMINOTRANSFERASE"/>
    <property type="match status" value="1"/>
</dbReference>
<dbReference type="Gene3D" id="3.30.470.10">
    <property type="match status" value="1"/>
</dbReference>
<evidence type="ECO:0000256" key="5">
    <source>
        <dbReference type="ARBA" id="ARBA00022605"/>
    </source>
</evidence>
<dbReference type="Proteomes" id="UP000716291">
    <property type="component" value="Unassembled WGS sequence"/>
</dbReference>
<dbReference type="GO" id="GO:0009099">
    <property type="term" value="P:L-valine biosynthetic process"/>
    <property type="evidence" value="ECO:0007669"/>
    <property type="project" value="TreeGrafter"/>
</dbReference>
<evidence type="ECO:0000256" key="1">
    <source>
        <dbReference type="ARBA" id="ARBA00001933"/>
    </source>
</evidence>
<dbReference type="OrthoDB" id="1732691at2759"/>
<evidence type="ECO:0000256" key="9">
    <source>
        <dbReference type="SAM" id="Phobius"/>
    </source>
</evidence>
<evidence type="ECO:0000313" key="11">
    <source>
        <dbReference type="Proteomes" id="UP000716291"/>
    </source>
</evidence>
<reference evidence="10" key="1">
    <citation type="journal article" date="2020" name="Microb. Genom.">
        <title>Genetic diversity of clinical and environmental Mucorales isolates obtained from an investigation of mucormycosis cases among solid organ transplant recipients.</title>
        <authorList>
            <person name="Nguyen M.H."/>
            <person name="Kaul D."/>
            <person name="Muto C."/>
            <person name="Cheng S.J."/>
            <person name="Richter R.A."/>
            <person name="Bruno V.M."/>
            <person name="Liu G."/>
            <person name="Beyhan S."/>
            <person name="Sundermann A.J."/>
            <person name="Mounaud S."/>
            <person name="Pasculle A.W."/>
            <person name="Nierman W.C."/>
            <person name="Driscoll E."/>
            <person name="Cumbie R."/>
            <person name="Clancy C.J."/>
            <person name="Dupont C.L."/>
        </authorList>
    </citation>
    <scope>NUCLEOTIDE SEQUENCE</scope>
    <source>
        <strain evidence="10">GL11</strain>
    </source>
</reference>
<evidence type="ECO:0000256" key="3">
    <source>
        <dbReference type="ARBA" id="ARBA00013053"/>
    </source>
</evidence>
<protein>
    <recommendedName>
        <fullName evidence="3">branched-chain-amino-acid transaminase</fullName>
        <ecNumber evidence="3">2.6.1.42</ecNumber>
    </recommendedName>
</protein>
<accession>A0A9P6XAY2</accession>
<keyword evidence="9" id="KW-0812">Transmembrane</keyword>
<dbReference type="EMBL" id="JAANQT010000685">
    <property type="protein sequence ID" value="KAG1309094.1"/>
    <property type="molecule type" value="Genomic_DNA"/>
</dbReference>
<evidence type="ECO:0000256" key="4">
    <source>
        <dbReference type="ARBA" id="ARBA00022576"/>
    </source>
</evidence>
<keyword evidence="9" id="KW-1133">Transmembrane helix</keyword>
<dbReference type="GO" id="GO:0005739">
    <property type="term" value="C:mitochondrion"/>
    <property type="evidence" value="ECO:0007669"/>
    <property type="project" value="TreeGrafter"/>
</dbReference>
<dbReference type="SUPFAM" id="SSF56752">
    <property type="entry name" value="D-aminoacid aminotransferase-like PLP-dependent enzymes"/>
    <property type="match status" value="1"/>
</dbReference>
<dbReference type="NCBIfam" id="NF009897">
    <property type="entry name" value="PRK13357.1"/>
    <property type="match status" value="1"/>
</dbReference>
<evidence type="ECO:0000256" key="8">
    <source>
        <dbReference type="ARBA" id="ARBA00023304"/>
    </source>
</evidence>
<evidence type="ECO:0000256" key="2">
    <source>
        <dbReference type="ARBA" id="ARBA00009320"/>
    </source>
</evidence>
<sequence length="559" mass="63598">MWQDELKFGIISYILMFAFYIYWSMCIYSFRLYRPEYISDADIRHAQSHNMPLMGAPSMPQTAMINNPAAPAGPYPPDRSVIVLNNHKPSKKKSKFDSFKHIKKSMRPNRTVTPLHRNDSQFTIGFKLGPDGKIIDIESAPSPTPTYTAVDYFKRKPIQEDDEDDENDDKMFSTIPPSFRRHVFNQGKRFKSELSASKLQIKKTDTLKPLVANKDLVFGNSFTDHMISVKWNEDKGWDVPEIRPYENLSLAPSTSVFHYATECFEGMKAYKDKNGKIRLFRPDMNMARMNRSTERIALPQFNGDELIKLISEYLKLDERWIPNERGYSLYIRPTMIGTQETLGVNPPSDALLFVIGCPVGPYYKTGFNAIRLYATSEYVRAWPRGTGSAKLGGNYAPGLMPQRLAAAKGYQQNLWLFGPDHQLTEVDAMNLFMITKDEHGQPELVTPPLDGSILPGVTRDSIIQLAKDWNEFKVTERKITMPELCDLAKAGRVMEMFCAGTASVVSPVKEIGYMDEDLKIPLDPNDSNAQAGPYTKRFNDAIYAIQYGEVEHPWSVVIN</sequence>
<keyword evidence="9" id="KW-0472">Membrane</keyword>
<comment type="cofactor">
    <cofactor evidence="1">
        <name>pyridoxal 5'-phosphate</name>
        <dbReference type="ChEBI" id="CHEBI:597326"/>
    </cofactor>
</comment>
<dbReference type="GO" id="GO:0004084">
    <property type="term" value="F:branched-chain-amino-acid transaminase activity"/>
    <property type="evidence" value="ECO:0007669"/>
    <property type="project" value="UniProtKB-EC"/>
</dbReference>
<dbReference type="InterPro" id="IPR033939">
    <property type="entry name" value="BCAT_family"/>
</dbReference>
<dbReference type="FunFam" id="3.20.10.10:FF:000004">
    <property type="entry name" value="Branched-chain-amino-acid aminotransferase"/>
    <property type="match status" value="1"/>
</dbReference>
<keyword evidence="7" id="KW-0663">Pyridoxal phosphate</keyword>
<dbReference type="CDD" id="cd01557">
    <property type="entry name" value="BCAT_beta_family"/>
    <property type="match status" value="1"/>
</dbReference>
<dbReference type="EC" id="2.6.1.42" evidence="3"/>
<dbReference type="NCBIfam" id="TIGR01123">
    <property type="entry name" value="ilvE_II"/>
    <property type="match status" value="1"/>
</dbReference>
<name>A0A9P6XAY2_RHIOR</name>
<dbReference type="FunFam" id="3.30.470.10:FF:000005">
    <property type="entry name" value="Branched-chain-amino-acid aminotransferase"/>
    <property type="match status" value="1"/>
</dbReference>
<organism evidence="10 11">
    <name type="scientific">Rhizopus oryzae</name>
    <name type="common">Mucormycosis agent</name>
    <name type="synonym">Rhizopus arrhizus var. delemar</name>
    <dbReference type="NCBI Taxonomy" id="64495"/>
    <lineage>
        <taxon>Eukaryota</taxon>
        <taxon>Fungi</taxon>
        <taxon>Fungi incertae sedis</taxon>
        <taxon>Mucoromycota</taxon>
        <taxon>Mucoromycotina</taxon>
        <taxon>Mucoromycetes</taxon>
        <taxon>Mucorales</taxon>
        <taxon>Mucorineae</taxon>
        <taxon>Rhizopodaceae</taxon>
        <taxon>Rhizopus</taxon>
    </lineage>
</organism>
<keyword evidence="8" id="KW-0100">Branched-chain amino acid biosynthesis</keyword>
<keyword evidence="4" id="KW-0032">Aminotransferase</keyword>
<comment type="similarity">
    <text evidence="2">Belongs to the class-IV pyridoxal-phosphate-dependent aminotransferase family.</text>
</comment>
<proteinExistence type="inferred from homology"/>
<dbReference type="AlphaFoldDB" id="A0A9P6XAY2"/>
<gene>
    <name evidence="10" type="ORF">G6F64_005564</name>
</gene>
<evidence type="ECO:0000256" key="7">
    <source>
        <dbReference type="ARBA" id="ARBA00022898"/>
    </source>
</evidence>
<dbReference type="InterPro" id="IPR036038">
    <property type="entry name" value="Aminotransferase-like"/>
</dbReference>
<evidence type="ECO:0000256" key="6">
    <source>
        <dbReference type="ARBA" id="ARBA00022679"/>
    </source>
</evidence>
<dbReference type="GO" id="GO:0009098">
    <property type="term" value="P:L-leucine biosynthetic process"/>
    <property type="evidence" value="ECO:0007669"/>
    <property type="project" value="TreeGrafter"/>
</dbReference>
<keyword evidence="11" id="KW-1185">Reference proteome</keyword>
<dbReference type="PANTHER" id="PTHR11825">
    <property type="entry name" value="SUBGROUP IIII AMINOTRANSFERASE"/>
    <property type="match status" value="1"/>
</dbReference>